<organism evidence="1 2">
    <name type="scientific">Acaulospora colombiana</name>
    <dbReference type="NCBI Taxonomy" id="27376"/>
    <lineage>
        <taxon>Eukaryota</taxon>
        <taxon>Fungi</taxon>
        <taxon>Fungi incertae sedis</taxon>
        <taxon>Mucoromycota</taxon>
        <taxon>Glomeromycotina</taxon>
        <taxon>Glomeromycetes</taxon>
        <taxon>Diversisporales</taxon>
        <taxon>Acaulosporaceae</taxon>
        <taxon>Acaulospora</taxon>
    </lineage>
</organism>
<evidence type="ECO:0000313" key="1">
    <source>
        <dbReference type="EMBL" id="CAG8783930.1"/>
    </source>
</evidence>
<sequence>LIGMDDDQIGEFVQDFVEVRRAYDEWANVGTSSFDRKEDKVENGNTPTAHVYAAGDRHALPDRGVHSSERVMNEK</sequence>
<protein>
    <submittedName>
        <fullName evidence="1">16262_t:CDS:1</fullName>
    </submittedName>
</protein>
<comment type="caution">
    <text evidence="1">The sequence shown here is derived from an EMBL/GenBank/DDBJ whole genome shotgun (WGS) entry which is preliminary data.</text>
</comment>
<reference evidence="1" key="1">
    <citation type="submission" date="2021-06" db="EMBL/GenBank/DDBJ databases">
        <authorList>
            <person name="Kallberg Y."/>
            <person name="Tangrot J."/>
            <person name="Rosling A."/>
        </authorList>
    </citation>
    <scope>NUCLEOTIDE SEQUENCE</scope>
    <source>
        <strain evidence="1">CL356</strain>
    </source>
</reference>
<feature type="non-terminal residue" evidence="1">
    <location>
        <position position="1"/>
    </location>
</feature>
<keyword evidence="2" id="KW-1185">Reference proteome</keyword>
<accession>A0ACA9RA08</accession>
<proteinExistence type="predicted"/>
<dbReference type="Proteomes" id="UP000789525">
    <property type="component" value="Unassembled WGS sequence"/>
</dbReference>
<gene>
    <name evidence="1" type="ORF">ACOLOM_LOCUS14454</name>
</gene>
<feature type="non-terminal residue" evidence="1">
    <location>
        <position position="75"/>
    </location>
</feature>
<evidence type="ECO:0000313" key="2">
    <source>
        <dbReference type="Proteomes" id="UP000789525"/>
    </source>
</evidence>
<name>A0ACA9RA08_9GLOM</name>
<dbReference type="EMBL" id="CAJVPT010074253">
    <property type="protein sequence ID" value="CAG8783930.1"/>
    <property type="molecule type" value="Genomic_DNA"/>
</dbReference>